<dbReference type="GO" id="GO:0005615">
    <property type="term" value="C:extracellular space"/>
    <property type="evidence" value="ECO:0007669"/>
    <property type="project" value="TreeGrafter"/>
</dbReference>
<accession>A0A484C3K4</accession>
<sequence length="399" mass="45227">MKWIQLLIPYLLISTITCGSHSLKFLSTGSVQPGDRPLVEQLTVFDGVPISYCDTVTKREQLKPTLESQKLPENCHEAWENIIDSLNKIPRLTNSTVYVVQRRRGCILSANGTVVAFEAWAVDGMDFISFDPESQRWRSQSPSARPVEHRWNKNTLMNHAFRHFIREECPQMIQGIKLRPIQQKTELRVFAKPIVDTDQALLRCHVTSIDKSVSSVHLIGNGASRASWISVTGPMPAEDGAVILRLTAEISQRRDDYTYGCTVQTGSHNITVFWDGTTLDGRSLLYHLSAFWKMLTAILGVICLVSIITIISCAMICLLKCVKMKPSPPSRVDPQLVEQFTRIMESVASPDLQSVIFSVTQGREGNRKSYEQWEMVVMLRDKRHYDPEYFADKIDGPQR</sequence>
<name>A0A484C3K4_PERFV</name>
<keyword evidence="1" id="KW-0325">Glycoprotein</keyword>
<dbReference type="Proteomes" id="UP000295070">
    <property type="component" value="Chromosome 20"/>
</dbReference>
<evidence type="ECO:0000256" key="1">
    <source>
        <dbReference type="ARBA" id="ARBA00023180"/>
    </source>
</evidence>
<dbReference type="AlphaFoldDB" id="A0A484C3K4"/>
<gene>
    <name evidence="5" type="ORF">EPR50_G00201500</name>
</gene>
<dbReference type="GO" id="GO:0009897">
    <property type="term" value="C:external side of plasma membrane"/>
    <property type="evidence" value="ECO:0007669"/>
    <property type="project" value="TreeGrafter"/>
</dbReference>
<dbReference type="STRING" id="8167.A0A484C3K4"/>
<feature type="signal peptide" evidence="3">
    <location>
        <begin position="1"/>
        <end position="22"/>
    </location>
</feature>
<dbReference type="PANTHER" id="PTHR16675:SF235">
    <property type="entry name" value="SHKT DOMAIN-CONTAINING PROTEIN"/>
    <property type="match status" value="1"/>
</dbReference>
<dbReference type="InterPro" id="IPR011161">
    <property type="entry name" value="MHC_I-like_Ag-recog"/>
</dbReference>
<dbReference type="EMBL" id="SCKG01000020">
    <property type="protein sequence ID" value="TDG98548.1"/>
    <property type="molecule type" value="Genomic_DNA"/>
</dbReference>
<feature type="chain" id="PRO_5019791158" description="MHC class I-like antigen recognition-like domain-containing protein" evidence="3">
    <location>
        <begin position="23"/>
        <end position="399"/>
    </location>
</feature>
<feature type="transmembrane region" description="Helical" evidence="2">
    <location>
        <begin position="291"/>
        <end position="319"/>
    </location>
</feature>
<evidence type="ECO:0000256" key="2">
    <source>
        <dbReference type="SAM" id="Phobius"/>
    </source>
</evidence>
<protein>
    <recommendedName>
        <fullName evidence="4">MHC class I-like antigen recognition-like domain-containing protein</fullName>
    </recommendedName>
</protein>
<dbReference type="SUPFAM" id="SSF54452">
    <property type="entry name" value="MHC antigen-recognition domain"/>
    <property type="match status" value="1"/>
</dbReference>
<keyword evidence="2" id="KW-0812">Transmembrane</keyword>
<keyword evidence="2" id="KW-1133">Transmembrane helix</keyword>
<proteinExistence type="predicted"/>
<dbReference type="PANTHER" id="PTHR16675">
    <property type="entry name" value="MHC CLASS I-RELATED"/>
    <property type="match status" value="1"/>
</dbReference>
<keyword evidence="2" id="KW-0472">Membrane</keyword>
<comment type="caution">
    <text evidence="5">The sequence shown here is derived from an EMBL/GenBank/DDBJ whole genome shotgun (WGS) entry which is preliminary data.</text>
</comment>
<evidence type="ECO:0000259" key="4">
    <source>
        <dbReference type="Pfam" id="PF00129"/>
    </source>
</evidence>
<dbReference type="Pfam" id="PF00129">
    <property type="entry name" value="MHC_I"/>
    <property type="match status" value="1"/>
</dbReference>
<reference evidence="5 6" key="1">
    <citation type="submission" date="2019-01" db="EMBL/GenBank/DDBJ databases">
        <title>A chromosome-scale genome assembly of the yellow perch, Perca flavescens.</title>
        <authorList>
            <person name="Feron R."/>
            <person name="Morvezen R."/>
            <person name="Bestin A."/>
            <person name="Haffray P."/>
            <person name="Klopp C."/>
            <person name="Zahm M."/>
            <person name="Cabau C."/>
            <person name="Roques C."/>
            <person name="Donnadieu C."/>
            <person name="Bouchez O."/>
            <person name="Christie M."/>
            <person name="Larson W."/>
            <person name="Guiguen Y."/>
        </authorList>
    </citation>
    <scope>NUCLEOTIDE SEQUENCE [LARGE SCALE GENOMIC DNA]</scope>
    <source>
        <strain evidence="5">YP-PL-M2</strain>
        <tissue evidence="5">Blood</tissue>
    </source>
</reference>
<organism evidence="5 6">
    <name type="scientific">Perca flavescens</name>
    <name type="common">American yellow perch</name>
    <name type="synonym">Morone flavescens</name>
    <dbReference type="NCBI Taxonomy" id="8167"/>
    <lineage>
        <taxon>Eukaryota</taxon>
        <taxon>Metazoa</taxon>
        <taxon>Chordata</taxon>
        <taxon>Craniata</taxon>
        <taxon>Vertebrata</taxon>
        <taxon>Euteleostomi</taxon>
        <taxon>Actinopterygii</taxon>
        <taxon>Neopterygii</taxon>
        <taxon>Teleostei</taxon>
        <taxon>Neoteleostei</taxon>
        <taxon>Acanthomorphata</taxon>
        <taxon>Eupercaria</taxon>
        <taxon>Perciformes</taxon>
        <taxon>Percoidei</taxon>
        <taxon>Percidae</taxon>
        <taxon>Percinae</taxon>
        <taxon>Perca</taxon>
    </lineage>
</organism>
<dbReference type="InterPro" id="IPR011162">
    <property type="entry name" value="MHC_I/II-like_Ag-recog"/>
</dbReference>
<keyword evidence="3" id="KW-0732">Signal</keyword>
<dbReference type="InterPro" id="IPR037055">
    <property type="entry name" value="MHC_I-like_Ag-recog_sf"/>
</dbReference>
<dbReference type="GO" id="GO:0006955">
    <property type="term" value="P:immune response"/>
    <property type="evidence" value="ECO:0007669"/>
    <property type="project" value="TreeGrafter"/>
</dbReference>
<dbReference type="Gene3D" id="3.30.500.10">
    <property type="entry name" value="MHC class I-like antigen recognition-like"/>
    <property type="match status" value="1"/>
</dbReference>
<evidence type="ECO:0000256" key="3">
    <source>
        <dbReference type="SAM" id="SignalP"/>
    </source>
</evidence>
<evidence type="ECO:0000313" key="5">
    <source>
        <dbReference type="EMBL" id="TDG98548.1"/>
    </source>
</evidence>
<feature type="domain" description="MHC class I-like antigen recognition-like" evidence="4">
    <location>
        <begin position="84"/>
        <end position="174"/>
    </location>
</feature>
<evidence type="ECO:0000313" key="6">
    <source>
        <dbReference type="Proteomes" id="UP000295070"/>
    </source>
</evidence>
<keyword evidence="6" id="KW-1185">Reference proteome</keyword>
<dbReference type="InterPro" id="IPR050208">
    <property type="entry name" value="MHC_class-I_related"/>
</dbReference>